<accession>A0ABW7BVH2</accession>
<proteinExistence type="predicted"/>
<organism evidence="1 2">
    <name type="scientific">Streptomyces omiyaensis</name>
    <dbReference type="NCBI Taxonomy" id="68247"/>
    <lineage>
        <taxon>Bacteria</taxon>
        <taxon>Bacillati</taxon>
        <taxon>Actinomycetota</taxon>
        <taxon>Actinomycetes</taxon>
        <taxon>Kitasatosporales</taxon>
        <taxon>Streptomycetaceae</taxon>
        <taxon>Streptomyces</taxon>
    </lineage>
</organism>
<dbReference type="Pfam" id="PF07920">
    <property type="entry name" value="DUF1684"/>
    <property type="match status" value="1"/>
</dbReference>
<name>A0ABW7BVH2_9ACTN</name>
<keyword evidence="2" id="KW-1185">Reference proteome</keyword>
<dbReference type="PANTHER" id="PTHR41913:SF1">
    <property type="entry name" value="DUF1684 DOMAIN-CONTAINING PROTEIN"/>
    <property type="match status" value="1"/>
</dbReference>
<dbReference type="InterPro" id="IPR012467">
    <property type="entry name" value="DUF1684"/>
</dbReference>
<dbReference type="Proteomes" id="UP001604282">
    <property type="component" value="Unassembled WGS sequence"/>
</dbReference>
<reference evidence="1 2" key="1">
    <citation type="submission" date="2024-10" db="EMBL/GenBank/DDBJ databases">
        <title>The Natural Products Discovery Center: Release of the First 8490 Sequenced Strains for Exploring Actinobacteria Biosynthetic Diversity.</title>
        <authorList>
            <person name="Kalkreuter E."/>
            <person name="Kautsar S.A."/>
            <person name="Yang D."/>
            <person name="Bader C.D."/>
            <person name="Teijaro C.N."/>
            <person name="Fluegel L."/>
            <person name="Davis C.M."/>
            <person name="Simpson J.R."/>
            <person name="Lauterbach L."/>
            <person name="Steele A.D."/>
            <person name="Gui C."/>
            <person name="Meng S."/>
            <person name="Li G."/>
            <person name="Viehrig K."/>
            <person name="Ye F."/>
            <person name="Su P."/>
            <person name="Kiefer A.F."/>
            <person name="Nichols A."/>
            <person name="Cepeda A.J."/>
            <person name="Yan W."/>
            <person name="Fan B."/>
            <person name="Jiang Y."/>
            <person name="Adhikari A."/>
            <person name="Zheng C.-J."/>
            <person name="Schuster L."/>
            <person name="Cowan T.M."/>
            <person name="Smanski M.J."/>
            <person name="Chevrette M.G."/>
            <person name="De Carvalho L.P.S."/>
            <person name="Shen B."/>
        </authorList>
    </citation>
    <scope>NUCLEOTIDE SEQUENCE [LARGE SCALE GENOMIC DNA]</scope>
    <source>
        <strain evidence="1 2">NPDC048229</strain>
    </source>
</reference>
<sequence>MSDTTSSTETTDAAGEWQHWHEQREAAVASSYGPLSLTGTHWLADHPGGRLPGLPGEWREDGDELVLTADAGDGLTVDGKPFAGTVRLGADHAPIHESRVEAAGRRLVVLRREGLWAVRDFDPGSAARRAFRSIEATPYDPRWVVPGVYRPYGEERSVRVENADGKERGLGLSGRLVFELDGQVHTLQVAVEADGTLWAVFADATSGGSTFRFRFLRPAAPAEDGSVTVDLNRALLPPCAFVDHFICPFPPPGNTLDLAVEAGERRVLTA</sequence>
<dbReference type="EMBL" id="JBICZW010000008">
    <property type="protein sequence ID" value="MFG3190400.1"/>
    <property type="molecule type" value="Genomic_DNA"/>
</dbReference>
<dbReference type="RefSeq" id="WP_189849610.1">
    <property type="nucleotide sequence ID" value="NZ_BMVV01000008.1"/>
</dbReference>
<gene>
    <name evidence="1" type="ORF">ACGFYS_15835</name>
</gene>
<dbReference type="PANTHER" id="PTHR41913">
    <property type="entry name" value="DUF1684 DOMAIN-CONTAINING PROTEIN"/>
    <property type="match status" value="1"/>
</dbReference>
<comment type="caution">
    <text evidence="1">The sequence shown here is derived from an EMBL/GenBank/DDBJ whole genome shotgun (WGS) entry which is preliminary data.</text>
</comment>
<evidence type="ECO:0000313" key="2">
    <source>
        <dbReference type="Proteomes" id="UP001604282"/>
    </source>
</evidence>
<protein>
    <submittedName>
        <fullName evidence="1">DUF1684 domain-containing protein</fullName>
    </submittedName>
</protein>
<evidence type="ECO:0000313" key="1">
    <source>
        <dbReference type="EMBL" id="MFG3190400.1"/>
    </source>
</evidence>